<sequence length="585" mass="65335">MSSREFLRRLSEEERELYEKKVAAAEFYRRNRIPEEIEKVLNQLFLLQPADIHGYMANYFANLSAPPRINRLKGWEVYDTRGQLSVEVEVFCIIQNKEQSMCSASVSSCFGLKETSEDWRAKADHVMTAVQWIKEPLNCMLKDQNPCDQSQVDQTLSNFIKARYQEEEDRQKKKKEEEEEEEKEECGSASSSEVLFPPSPPAAPAKDKKSADKGKKNSVVEKPLPPAEPPEPVLPGSLAIGSLSLAVAKTGAKLKDVPLYRYIAALREPESPAQFHIPTCLVTLLSCGKTSPGKLSLMEEVILIPKVGQRVKQIITMTSELQKEMMRIMNTSTKAGAAHVALHESGAPAVSFERPEQPLELIAEACANLGLELGKDFHLAVNCAARQLVDYSKGKYEVSAGVLKSPDELVDMYHVLISKNPAVVALIDPIRKEDKDQWEKLRNVIGNTCSLLCDTTYESKAPPPPGVTGHILKHVHDITVSDLVRITSERRGSVLMGPAAVGLGLDYVKLGGLSGAERMTKYNRLISIEEELAQQGILVSKQKHSPPLLLEKLKKQQQQQPTEQQQQQPTEQQPIETQQQQQRKQ</sequence>
<feature type="region of interest" description="Disordered" evidence="4">
    <location>
        <begin position="548"/>
        <end position="585"/>
    </location>
</feature>
<dbReference type="Pfam" id="PF00113">
    <property type="entry name" value="Enolase_C"/>
    <property type="match status" value="1"/>
</dbReference>
<evidence type="ECO:0000313" key="7">
    <source>
        <dbReference type="EMBL" id="KAG7462382.1"/>
    </source>
</evidence>
<evidence type="ECO:0000256" key="2">
    <source>
        <dbReference type="ARBA" id="ARBA00034855"/>
    </source>
</evidence>
<dbReference type="AlphaFoldDB" id="A0AAV6PFM2"/>
<dbReference type="EMBL" id="JAGKHQ010000959">
    <property type="protein sequence ID" value="KAG7462382.1"/>
    <property type="molecule type" value="Genomic_DNA"/>
</dbReference>
<dbReference type="SMART" id="SM01193">
    <property type="entry name" value="Enolase_N"/>
    <property type="match status" value="1"/>
</dbReference>
<dbReference type="InterPro" id="IPR020811">
    <property type="entry name" value="Enolase_N"/>
</dbReference>
<feature type="compositionally biased region" description="Basic and acidic residues" evidence="4">
    <location>
        <begin position="205"/>
        <end position="219"/>
    </location>
</feature>
<evidence type="ECO:0000313" key="8">
    <source>
        <dbReference type="Proteomes" id="UP000693946"/>
    </source>
</evidence>
<name>A0AAV6PFM2_SOLSE</name>
<dbReference type="PANTHER" id="PTHR11902">
    <property type="entry name" value="ENOLASE"/>
    <property type="match status" value="1"/>
</dbReference>
<evidence type="ECO:0000256" key="3">
    <source>
        <dbReference type="ARBA" id="ARBA00048333"/>
    </source>
</evidence>
<gene>
    <name evidence="7" type="ORF">JOB18_031697</name>
</gene>
<comment type="caution">
    <text evidence="7">The sequence shown here is derived from an EMBL/GenBank/DDBJ whole genome shotgun (WGS) entry which is preliminary data.</text>
</comment>
<dbReference type="SMART" id="SM01192">
    <property type="entry name" value="Enolase_C"/>
    <property type="match status" value="1"/>
</dbReference>
<feature type="domain" description="Enolase C-terminal TIM barrel" evidence="5">
    <location>
        <begin position="274"/>
        <end position="542"/>
    </location>
</feature>
<reference evidence="7 8" key="1">
    <citation type="journal article" date="2021" name="Sci. Rep.">
        <title>Chromosome anchoring in Senegalese sole (Solea senegalensis) reveals sex-associated markers and genome rearrangements in flatfish.</title>
        <authorList>
            <person name="Guerrero-Cozar I."/>
            <person name="Gomez-Garrido J."/>
            <person name="Berbel C."/>
            <person name="Martinez-Blanch J.F."/>
            <person name="Alioto T."/>
            <person name="Claros M.G."/>
            <person name="Gagnaire P.A."/>
            <person name="Manchado M."/>
        </authorList>
    </citation>
    <scope>NUCLEOTIDE SEQUENCE [LARGE SCALE GENOMIC DNA]</scope>
    <source>
        <strain evidence="7">Sse05_10M</strain>
    </source>
</reference>
<comment type="catalytic activity">
    <reaction evidence="3">
        <text>(2R)-2-phosphoglycerate = phosphoenolpyruvate + H2O</text>
        <dbReference type="Rhea" id="RHEA:10164"/>
        <dbReference type="ChEBI" id="CHEBI:15377"/>
        <dbReference type="ChEBI" id="CHEBI:58289"/>
        <dbReference type="ChEBI" id="CHEBI:58702"/>
        <dbReference type="EC" id="4.2.1.11"/>
    </reaction>
</comment>
<evidence type="ECO:0000256" key="4">
    <source>
        <dbReference type="SAM" id="MobiDB-lite"/>
    </source>
</evidence>
<dbReference type="GO" id="GO:0000287">
    <property type="term" value="F:magnesium ion binding"/>
    <property type="evidence" value="ECO:0007669"/>
    <property type="project" value="InterPro"/>
</dbReference>
<dbReference type="GO" id="GO:0000015">
    <property type="term" value="C:phosphopyruvate hydratase complex"/>
    <property type="evidence" value="ECO:0007669"/>
    <property type="project" value="InterPro"/>
</dbReference>
<evidence type="ECO:0000259" key="5">
    <source>
        <dbReference type="SMART" id="SM01192"/>
    </source>
</evidence>
<dbReference type="InterPro" id="IPR020810">
    <property type="entry name" value="Enolase_C"/>
</dbReference>
<feature type="domain" description="Enolase N-terminal" evidence="6">
    <location>
        <begin position="69"/>
        <end position="263"/>
    </location>
</feature>
<feature type="compositionally biased region" description="Basic and acidic residues" evidence="4">
    <location>
        <begin position="165"/>
        <end position="176"/>
    </location>
</feature>
<dbReference type="CDD" id="cd22974">
    <property type="entry name" value="DD_ENO4"/>
    <property type="match status" value="1"/>
</dbReference>
<dbReference type="GO" id="GO:0006096">
    <property type="term" value="P:glycolytic process"/>
    <property type="evidence" value="ECO:0007669"/>
    <property type="project" value="InterPro"/>
</dbReference>
<feature type="compositionally biased region" description="Pro residues" evidence="4">
    <location>
        <begin position="223"/>
        <end position="233"/>
    </location>
</feature>
<keyword evidence="8" id="KW-1185">Reference proteome</keyword>
<dbReference type="InterPro" id="IPR047500">
    <property type="entry name" value="DD_ENO4"/>
</dbReference>
<feature type="region of interest" description="Disordered" evidence="4">
    <location>
        <begin position="165"/>
        <end position="233"/>
    </location>
</feature>
<dbReference type="PANTHER" id="PTHR11902:SF30">
    <property type="entry name" value="ENOLASE 4"/>
    <property type="match status" value="1"/>
</dbReference>
<feature type="compositionally biased region" description="Low complexity" evidence="4">
    <location>
        <begin position="556"/>
        <end position="585"/>
    </location>
</feature>
<accession>A0AAV6PFM2</accession>
<dbReference type="GO" id="GO:0004634">
    <property type="term" value="F:phosphopyruvate hydratase activity"/>
    <property type="evidence" value="ECO:0007669"/>
    <property type="project" value="UniProtKB-EC"/>
</dbReference>
<evidence type="ECO:0000259" key="6">
    <source>
        <dbReference type="SMART" id="SM01193"/>
    </source>
</evidence>
<dbReference type="Proteomes" id="UP000693946">
    <property type="component" value="Unassembled WGS sequence"/>
</dbReference>
<proteinExistence type="predicted"/>
<organism evidence="7 8">
    <name type="scientific">Solea senegalensis</name>
    <name type="common">Senegalese sole</name>
    <dbReference type="NCBI Taxonomy" id="28829"/>
    <lineage>
        <taxon>Eukaryota</taxon>
        <taxon>Metazoa</taxon>
        <taxon>Chordata</taxon>
        <taxon>Craniata</taxon>
        <taxon>Vertebrata</taxon>
        <taxon>Euteleostomi</taxon>
        <taxon>Actinopterygii</taxon>
        <taxon>Neopterygii</taxon>
        <taxon>Teleostei</taxon>
        <taxon>Neoteleostei</taxon>
        <taxon>Acanthomorphata</taxon>
        <taxon>Carangaria</taxon>
        <taxon>Pleuronectiformes</taxon>
        <taxon>Pleuronectoidei</taxon>
        <taxon>Soleidae</taxon>
        <taxon>Solea</taxon>
    </lineage>
</organism>
<evidence type="ECO:0000256" key="1">
    <source>
        <dbReference type="ARBA" id="ARBA00031125"/>
    </source>
</evidence>
<protein>
    <recommendedName>
        <fullName evidence="2">Enolase 4</fullName>
    </recommendedName>
    <alternativeName>
        <fullName evidence="1">2-phospho-D-glycerate hydro-lyase</fullName>
    </alternativeName>
</protein>
<dbReference type="InterPro" id="IPR000941">
    <property type="entry name" value="Enolase"/>
</dbReference>